<dbReference type="Gene3D" id="1.25.10.10">
    <property type="entry name" value="Leucine-rich Repeat Variant"/>
    <property type="match status" value="2"/>
</dbReference>
<feature type="coiled-coil region" evidence="2">
    <location>
        <begin position="240"/>
        <end position="337"/>
    </location>
</feature>
<gene>
    <name evidence="3" type="ORF">CTAYLR_006276</name>
</gene>
<dbReference type="EMBL" id="JAQMWT010000136">
    <property type="protein sequence ID" value="KAJ8609615.1"/>
    <property type="molecule type" value="Genomic_DNA"/>
</dbReference>
<keyword evidence="2" id="KW-0175">Coiled coil</keyword>
<dbReference type="Proteomes" id="UP001230188">
    <property type="component" value="Unassembled WGS sequence"/>
</dbReference>
<evidence type="ECO:0000313" key="4">
    <source>
        <dbReference type="Proteomes" id="UP001230188"/>
    </source>
</evidence>
<comment type="caution">
    <text evidence="3">The sequence shown here is derived from an EMBL/GenBank/DDBJ whole genome shotgun (WGS) entry which is preliminary data.</text>
</comment>
<keyword evidence="4" id="KW-1185">Reference proteome</keyword>
<dbReference type="InterPro" id="IPR000225">
    <property type="entry name" value="Armadillo"/>
</dbReference>
<accession>A0AAD7UKC6</accession>
<name>A0AAD7UKC6_9STRA</name>
<evidence type="ECO:0000313" key="3">
    <source>
        <dbReference type="EMBL" id="KAJ8609615.1"/>
    </source>
</evidence>
<proteinExistence type="predicted"/>
<feature type="repeat" description="ARM" evidence="1">
    <location>
        <begin position="563"/>
        <end position="602"/>
    </location>
</feature>
<dbReference type="AlphaFoldDB" id="A0AAD7UKC6"/>
<sequence length="678" mass="72193">MGTTEVGSDEWDVIEDVERTNELKYTIYVLRTEAENLRKDKEQLERQLEDESEQCLALQTTVEELQCESRTFAASVRDLEQENVDVRAELERAGELAAQELAAKTADLERTLEAVSKRAAELAAAQDEVAALEAELSASRDGRAAKDAELEEKKDQLGAATRALAAKDAELAGKEEQLGAATRALAAKDSELAAKDSELAGKEEQLGAATRALAAKDSELATKQQQLDATTRALATKSEMDAARKDAEIAEVRAEAATARDALGEKVAEAAKAKEEVAAVREAARMQLESLVMEKKALAAELAAIRQEHSADKDALINQSRELSERADVELAAAREESRALATEVEAKREVARDLSRHLRTKYEDLAACRRCLDALVSSTGVASLARLLGGPDVRVDIEVARAIRVLGDGAFVADIVPHLVRLAEGDMGLDDVLGAIATLAKNPGNKVVLREAGVIPRLGELVALPAALEAIENLARGNPENKDAMVDVVPDVVAQLPSDRACRALAALAEDNTTNQDAIAREGAIPKLVGLLGDGGGRVAVETLFCLVKSNAVNQVLVSTAGAIPALVHLLETGDDLAARAAAAETLAELAAANANNQVAMVDSDAIVHLIAFLRDARDDEFFLKGALLALLFVARGTEEHCHMIATAGALPPLRAINPTDIHLAAIREDLIALLDY</sequence>
<dbReference type="InterPro" id="IPR011989">
    <property type="entry name" value="ARM-like"/>
</dbReference>
<dbReference type="PANTHER" id="PTHR23315:SF7">
    <property type="entry name" value="U-BOX DOMAIN-CONTAINING PROTEIN 4"/>
    <property type="match status" value="1"/>
</dbReference>
<dbReference type="SMART" id="SM00185">
    <property type="entry name" value="ARM"/>
    <property type="match status" value="5"/>
</dbReference>
<evidence type="ECO:0000256" key="2">
    <source>
        <dbReference type="SAM" id="Coils"/>
    </source>
</evidence>
<protein>
    <submittedName>
        <fullName evidence="3">Uncharacterized protein</fullName>
    </submittedName>
</protein>
<dbReference type="PROSITE" id="PS50176">
    <property type="entry name" value="ARM_REPEAT"/>
    <property type="match status" value="1"/>
</dbReference>
<organism evidence="3 4">
    <name type="scientific">Chrysophaeum taylorii</name>
    <dbReference type="NCBI Taxonomy" id="2483200"/>
    <lineage>
        <taxon>Eukaryota</taxon>
        <taxon>Sar</taxon>
        <taxon>Stramenopiles</taxon>
        <taxon>Ochrophyta</taxon>
        <taxon>Pelagophyceae</taxon>
        <taxon>Pelagomonadales</taxon>
        <taxon>Pelagomonadaceae</taxon>
        <taxon>Chrysophaeum</taxon>
    </lineage>
</organism>
<evidence type="ECO:0000256" key="1">
    <source>
        <dbReference type="PROSITE-ProRule" id="PRU00259"/>
    </source>
</evidence>
<dbReference type="InterPro" id="IPR016024">
    <property type="entry name" value="ARM-type_fold"/>
</dbReference>
<dbReference type="PANTHER" id="PTHR23315">
    <property type="entry name" value="U BOX DOMAIN-CONTAINING"/>
    <property type="match status" value="1"/>
</dbReference>
<reference evidence="3" key="1">
    <citation type="submission" date="2023-01" db="EMBL/GenBank/DDBJ databases">
        <title>Metagenome sequencing of chrysophaentin producing Chrysophaeum taylorii.</title>
        <authorList>
            <person name="Davison J."/>
            <person name="Bewley C."/>
        </authorList>
    </citation>
    <scope>NUCLEOTIDE SEQUENCE</scope>
    <source>
        <strain evidence="3">NIES-1699</strain>
    </source>
</reference>
<feature type="coiled-coil region" evidence="2">
    <location>
        <begin position="27"/>
        <end position="170"/>
    </location>
</feature>
<dbReference type="SUPFAM" id="SSF48371">
    <property type="entry name" value="ARM repeat"/>
    <property type="match status" value="1"/>
</dbReference>